<feature type="non-terminal residue" evidence="1">
    <location>
        <position position="1"/>
    </location>
</feature>
<evidence type="ECO:0000313" key="1">
    <source>
        <dbReference type="EMBL" id="CAG8778883.1"/>
    </source>
</evidence>
<feature type="non-terminal residue" evidence="1">
    <location>
        <position position="68"/>
    </location>
</feature>
<dbReference type="EMBL" id="CAJVPZ010051325">
    <property type="protein sequence ID" value="CAG8778883.1"/>
    <property type="molecule type" value="Genomic_DNA"/>
</dbReference>
<accession>A0A9N9JHJ1</accession>
<keyword evidence="2" id="KW-1185">Reference proteome</keyword>
<evidence type="ECO:0000313" key="2">
    <source>
        <dbReference type="Proteomes" id="UP000789396"/>
    </source>
</evidence>
<proteinExistence type="predicted"/>
<dbReference type="Proteomes" id="UP000789396">
    <property type="component" value="Unassembled WGS sequence"/>
</dbReference>
<name>A0A9N9JHJ1_9GLOM</name>
<sequence length="68" mass="8228">PNGDTFIYHLKNGPNSRLISTYVRREWSFYHFETHHKLYISEVSNYKFDDGFISLSELIEESMNYDFK</sequence>
<protein>
    <submittedName>
        <fullName evidence="1">1262_t:CDS:1</fullName>
    </submittedName>
</protein>
<dbReference type="AlphaFoldDB" id="A0A9N9JHJ1"/>
<gene>
    <name evidence="1" type="ORF">RFULGI_LOCUS15641</name>
</gene>
<dbReference type="OrthoDB" id="10377548at2759"/>
<comment type="caution">
    <text evidence="1">The sequence shown here is derived from an EMBL/GenBank/DDBJ whole genome shotgun (WGS) entry which is preliminary data.</text>
</comment>
<reference evidence="1" key="1">
    <citation type="submission" date="2021-06" db="EMBL/GenBank/DDBJ databases">
        <authorList>
            <person name="Kallberg Y."/>
            <person name="Tangrot J."/>
            <person name="Rosling A."/>
        </authorList>
    </citation>
    <scope>NUCLEOTIDE SEQUENCE</scope>
    <source>
        <strain evidence="1">IN212</strain>
    </source>
</reference>
<organism evidence="1 2">
    <name type="scientific">Racocetra fulgida</name>
    <dbReference type="NCBI Taxonomy" id="60492"/>
    <lineage>
        <taxon>Eukaryota</taxon>
        <taxon>Fungi</taxon>
        <taxon>Fungi incertae sedis</taxon>
        <taxon>Mucoromycota</taxon>
        <taxon>Glomeromycotina</taxon>
        <taxon>Glomeromycetes</taxon>
        <taxon>Diversisporales</taxon>
        <taxon>Gigasporaceae</taxon>
        <taxon>Racocetra</taxon>
    </lineage>
</organism>